<dbReference type="AlphaFoldDB" id="A0AAW2C977"/>
<evidence type="ECO:0000313" key="2">
    <source>
        <dbReference type="Proteomes" id="UP001459277"/>
    </source>
</evidence>
<proteinExistence type="predicted"/>
<reference evidence="1 2" key="1">
    <citation type="submission" date="2024-01" db="EMBL/GenBank/DDBJ databases">
        <title>A telomere-to-telomere, gap-free genome of sweet tea (Lithocarpus litseifolius).</title>
        <authorList>
            <person name="Zhou J."/>
        </authorList>
    </citation>
    <scope>NUCLEOTIDE SEQUENCE [LARGE SCALE GENOMIC DNA]</scope>
    <source>
        <strain evidence="1">Zhou-2022a</strain>
        <tissue evidence="1">Leaf</tissue>
    </source>
</reference>
<evidence type="ECO:0000313" key="1">
    <source>
        <dbReference type="EMBL" id="KAK9994850.1"/>
    </source>
</evidence>
<dbReference type="Proteomes" id="UP001459277">
    <property type="component" value="Unassembled WGS sequence"/>
</dbReference>
<organism evidence="1 2">
    <name type="scientific">Lithocarpus litseifolius</name>
    <dbReference type="NCBI Taxonomy" id="425828"/>
    <lineage>
        <taxon>Eukaryota</taxon>
        <taxon>Viridiplantae</taxon>
        <taxon>Streptophyta</taxon>
        <taxon>Embryophyta</taxon>
        <taxon>Tracheophyta</taxon>
        <taxon>Spermatophyta</taxon>
        <taxon>Magnoliopsida</taxon>
        <taxon>eudicotyledons</taxon>
        <taxon>Gunneridae</taxon>
        <taxon>Pentapetalae</taxon>
        <taxon>rosids</taxon>
        <taxon>fabids</taxon>
        <taxon>Fagales</taxon>
        <taxon>Fagaceae</taxon>
        <taxon>Lithocarpus</taxon>
    </lineage>
</organism>
<dbReference type="EMBL" id="JAZDWU010000008">
    <property type="protein sequence ID" value="KAK9994850.1"/>
    <property type="molecule type" value="Genomic_DNA"/>
</dbReference>
<keyword evidence="2" id="KW-1185">Reference proteome</keyword>
<sequence>MVEGMGMGRLFVMSLAGKIKFALCEDKVSKSCLYWYYSILNIASAVTAAAATFRRRTSDILQPSSLSSRPAAAAVEEFHTAKTTALCITAANIVSINFLKVPLRSSCADLQIRGSLDAIGDHTCPYAPLKGSVPQLTLPTRLHAPLHRWVVFHALPCAASTRSRAFTRLNSPADISPR</sequence>
<gene>
    <name evidence="1" type="ORF">SO802_024553</name>
</gene>
<protein>
    <submittedName>
        <fullName evidence="1">Uncharacterized protein</fullName>
    </submittedName>
</protein>
<comment type="caution">
    <text evidence="1">The sequence shown here is derived from an EMBL/GenBank/DDBJ whole genome shotgun (WGS) entry which is preliminary data.</text>
</comment>
<accession>A0AAW2C977</accession>
<name>A0AAW2C977_9ROSI</name>